<proteinExistence type="predicted"/>
<comment type="caution">
    <text evidence="1">The sequence shown here is derived from an EMBL/GenBank/DDBJ whole genome shotgun (WGS) entry which is preliminary data.</text>
</comment>
<gene>
    <name evidence="1" type="ORF">Slati_2203400</name>
</gene>
<organism evidence="1">
    <name type="scientific">Sesamum latifolium</name>
    <dbReference type="NCBI Taxonomy" id="2727402"/>
    <lineage>
        <taxon>Eukaryota</taxon>
        <taxon>Viridiplantae</taxon>
        <taxon>Streptophyta</taxon>
        <taxon>Embryophyta</taxon>
        <taxon>Tracheophyta</taxon>
        <taxon>Spermatophyta</taxon>
        <taxon>Magnoliopsida</taxon>
        <taxon>eudicotyledons</taxon>
        <taxon>Gunneridae</taxon>
        <taxon>Pentapetalae</taxon>
        <taxon>asterids</taxon>
        <taxon>lamiids</taxon>
        <taxon>Lamiales</taxon>
        <taxon>Pedaliaceae</taxon>
        <taxon>Sesamum</taxon>
    </lineage>
</organism>
<reference evidence="1" key="1">
    <citation type="submission" date="2020-06" db="EMBL/GenBank/DDBJ databases">
        <authorList>
            <person name="Li T."/>
            <person name="Hu X."/>
            <person name="Zhang T."/>
            <person name="Song X."/>
            <person name="Zhang H."/>
            <person name="Dai N."/>
            <person name="Sheng W."/>
            <person name="Hou X."/>
            <person name="Wei L."/>
        </authorList>
    </citation>
    <scope>NUCLEOTIDE SEQUENCE</scope>
    <source>
        <strain evidence="1">KEN1</strain>
        <tissue evidence="1">Leaf</tissue>
    </source>
</reference>
<sequence length="114" mass="13374">MDVIEVQEDNQSSDEEDITPISNKYRSLENCEQMLDLEKINAEARLSKTQKRTLWHLLHKKTSMIQLHWHSLTTVPQKVHKTATVTLETHQRRFCKRTSFLTLCSLENGKEINP</sequence>
<protein>
    <submittedName>
        <fullName evidence="1">Uncharacterized protein</fullName>
    </submittedName>
</protein>
<name>A0AAW2WSH9_9LAMI</name>
<reference evidence="1" key="2">
    <citation type="journal article" date="2024" name="Plant">
        <title>Genomic evolution and insights into agronomic trait innovations of Sesamum species.</title>
        <authorList>
            <person name="Miao H."/>
            <person name="Wang L."/>
            <person name="Qu L."/>
            <person name="Liu H."/>
            <person name="Sun Y."/>
            <person name="Le M."/>
            <person name="Wang Q."/>
            <person name="Wei S."/>
            <person name="Zheng Y."/>
            <person name="Lin W."/>
            <person name="Duan Y."/>
            <person name="Cao H."/>
            <person name="Xiong S."/>
            <person name="Wang X."/>
            <person name="Wei L."/>
            <person name="Li C."/>
            <person name="Ma Q."/>
            <person name="Ju M."/>
            <person name="Zhao R."/>
            <person name="Li G."/>
            <person name="Mu C."/>
            <person name="Tian Q."/>
            <person name="Mei H."/>
            <person name="Zhang T."/>
            <person name="Gao T."/>
            <person name="Zhang H."/>
        </authorList>
    </citation>
    <scope>NUCLEOTIDE SEQUENCE</scope>
    <source>
        <strain evidence="1">KEN1</strain>
    </source>
</reference>
<dbReference type="EMBL" id="JACGWN010000007">
    <property type="protein sequence ID" value="KAL0444807.1"/>
    <property type="molecule type" value="Genomic_DNA"/>
</dbReference>
<accession>A0AAW2WSH9</accession>
<evidence type="ECO:0000313" key="1">
    <source>
        <dbReference type="EMBL" id="KAL0444807.1"/>
    </source>
</evidence>
<dbReference type="AlphaFoldDB" id="A0AAW2WSH9"/>